<gene>
    <name evidence="1" type="ORF">LCGC14_0983950</name>
</gene>
<proteinExistence type="predicted"/>
<evidence type="ECO:0000313" key="1">
    <source>
        <dbReference type="EMBL" id="KKN15635.1"/>
    </source>
</evidence>
<dbReference type="InterPro" id="IPR008249">
    <property type="entry name" value="UPF0231"/>
</dbReference>
<comment type="caution">
    <text evidence="1">The sequence shown here is derived from an EMBL/GenBank/DDBJ whole genome shotgun (WGS) entry which is preliminary data.</text>
</comment>
<protein>
    <submittedName>
        <fullName evidence="1">Uncharacterized protein</fullName>
    </submittedName>
</protein>
<dbReference type="AlphaFoldDB" id="A0A0F9N7Q4"/>
<sequence>MEYEFQRNTLTGALLADFSMSQEVLGFWFVEELGESSGKYDAICQAIAKLQLNQLENWRMTGKALSIELDSEQVRVFTNELECGEEFKLEDAMSFYDDESEAFCGLEDFHGALQSWRAFIDEAY</sequence>
<reference evidence="1" key="1">
    <citation type="journal article" date="2015" name="Nature">
        <title>Complex archaea that bridge the gap between prokaryotes and eukaryotes.</title>
        <authorList>
            <person name="Spang A."/>
            <person name="Saw J.H."/>
            <person name="Jorgensen S.L."/>
            <person name="Zaremba-Niedzwiedzka K."/>
            <person name="Martijn J."/>
            <person name="Lind A.E."/>
            <person name="van Eijk R."/>
            <person name="Schleper C."/>
            <person name="Guy L."/>
            <person name="Ettema T.J."/>
        </authorList>
    </citation>
    <scope>NUCLEOTIDE SEQUENCE</scope>
</reference>
<dbReference type="Pfam" id="PF06062">
    <property type="entry name" value="UPF0231"/>
    <property type="match status" value="1"/>
</dbReference>
<organism evidence="1">
    <name type="scientific">marine sediment metagenome</name>
    <dbReference type="NCBI Taxonomy" id="412755"/>
    <lineage>
        <taxon>unclassified sequences</taxon>
        <taxon>metagenomes</taxon>
        <taxon>ecological metagenomes</taxon>
    </lineage>
</organism>
<dbReference type="PIRSF" id="PIRSF006287">
    <property type="entry name" value="UCP006287"/>
    <property type="match status" value="1"/>
</dbReference>
<name>A0A0F9N7Q4_9ZZZZ</name>
<dbReference type="EMBL" id="LAZR01003693">
    <property type="protein sequence ID" value="KKN15635.1"/>
    <property type="molecule type" value="Genomic_DNA"/>
</dbReference>
<accession>A0A0F9N7Q4</accession>